<dbReference type="KEGG" id="dge:Dgeo_1545"/>
<dbReference type="EMBL" id="CP000359">
    <property type="protein sequence ID" value="ABF45840.1"/>
    <property type="molecule type" value="Genomic_DNA"/>
</dbReference>
<evidence type="ECO:0000313" key="9">
    <source>
        <dbReference type="Proteomes" id="UP000002431"/>
    </source>
</evidence>
<evidence type="ECO:0000256" key="5">
    <source>
        <dbReference type="ARBA" id="ARBA00047942"/>
    </source>
</evidence>
<dbReference type="GO" id="GO:0009007">
    <property type="term" value="F:site-specific DNA-methyltransferase (adenine-specific) activity"/>
    <property type="evidence" value="ECO:0007669"/>
    <property type="project" value="UniProtKB-EC"/>
</dbReference>
<dbReference type="InterPro" id="IPR050953">
    <property type="entry name" value="N4_N6_ade-DNA_methylase"/>
</dbReference>
<organism evidence="8 9">
    <name type="scientific">Deinococcus geothermalis (strain DSM 11300 / CIP 105573 / AG-3a)</name>
    <dbReference type="NCBI Taxonomy" id="319795"/>
    <lineage>
        <taxon>Bacteria</taxon>
        <taxon>Thermotogati</taxon>
        <taxon>Deinococcota</taxon>
        <taxon>Deinococci</taxon>
        <taxon>Deinococcales</taxon>
        <taxon>Deinococcaceae</taxon>
        <taxon>Deinococcus</taxon>
    </lineage>
</organism>
<dbReference type="Pfam" id="PF07669">
    <property type="entry name" value="Eco57I"/>
    <property type="match status" value="1"/>
</dbReference>
<feature type="domain" description="Type II methyltransferase M.TaqI-like" evidence="7">
    <location>
        <begin position="521"/>
        <end position="771"/>
    </location>
</feature>
<gene>
    <name evidence="8" type="ordered locus">Dgeo_1545</name>
</gene>
<sequence length="1318" mass="147484">MNHAALRNIKVEGLGLSADFLLTLTDRTKSRALLDPESYGLAPKEPIEEGVSRSWDRLRKAYARWTEARSERPGTDPVRYWITPLLQELGHTDLQPNPALTIGEKTYPIRFLGTVPVHVTAGEDLDRITLHGSLRASPHGLVQEFLNRSGEHTWGLVLNGERLRLLRDNAQVTRPAFVEFDLEEMFDQGDSAGFRVLWLLTHRSRFEGGEGAIIEGWNKQASAQGTRANDALRDGVERAIATLGSGFLRRNRDLCAQLATGERQAQDLYRLSLKLVYQLIFLFVVEDRDLLHPADTDPTAKARYAHYSTRRLRQIAEASEGSATHGDAWEGLKVLLRGMYGGLPFLGLPAFGGHLFEQYPLLACGLANSDLYAAIRALSLIEDGGTLKSVNFTDLDAEELGSIYESLLELHPEINTATGTFTLSSAAGNERKTTGSYYTPTGLIELLLESSLDPVIEDALTKPDPVAALKALNVVDPACGSGHFLLAAARRIGLALARAEHDVTQPSPEQLRAATREVIAHCIYGVDLNPMAIELAKVALWLESAVPGKPLAFLDHRLRSGNSLLGTTPDLMRREDEIPEKLVRRVLKPAVKAVTLHLPDEAFAELEGDDKTTVRALKNRNKQEREDLIERAHGSQGLFDLQRDLSGLQRMVEALDRIEPDSLEHVQAQESTWSAIQEHAEHRRLKTLADAWCAAFVTPKTPGAPAITTRTLQDLDRNPDSLPNVTALVGELAEQYRFFHWHVEFPDVYAQGGFDCVLGNPPWERIKLQEKEWFAARVPEIAAAPNAAARTRLIAGLKTEQPAIYADFVRDLRQAEGESHFIRASGRYPLTGRGDVNTYAIFSELCRQSLNPQGRMGIIVPTGIATDDTTKFFFQSLMDKASLASLYDFENREGIFPGVHRSFKFCLLTVSGEERPNAQAQFAFFALNADEARDPGKVFTLSPAEIALLNPNTRTAPVFRSSRDAAITKGIYQRVPVLLNEATGENPWGISFMRMFDMSNDSGLFRTAEQLDADGWELHGNRYRKGDGQMLPLYEAKLMHQFDHRFATYTESGDTRDMTSAEKARADALPLPRYWVPQTEVEDRLIQKDKNGNVIWEWTRDWLMGWRDIARNTDERTFIGAVYPRRAAGDTFLQMLPDCPVAQIPGLLGTLNSFAHDFAVRQKVGGTHLKYNVTRQFPVLPPSAFTPQRLAFITPRVLELTYTAHDLAGFARDLGYDGPPFVWNDERRFWLRAELDALYFHLYGIPRDDVDYIMETFPIVRRKDEAQYGTYRTKNAILEIYDELARVGLEGYRTRLSPGPADARAAHGAQVEAQRSWG</sequence>
<keyword evidence="2" id="KW-0489">Methyltransferase</keyword>
<evidence type="ECO:0000256" key="6">
    <source>
        <dbReference type="SAM" id="MobiDB-lite"/>
    </source>
</evidence>
<dbReference type="RefSeq" id="WP_011530674.1">
    <property type="nucleotide sequence ID" value="NC_008025.1"/>
</dbReference>
<keyword evidence="9" id="KW-1185">Reference proteome</keyword>
<dbReference type="Gene3D" id="3.40.50.150">
    <property type="entry name" value="Vaccinia Virus protein VP39"/>
    <property type="match status" value="2"/>
</dbReference>
<dbReference type="REBASE" id="12689">
    <property type="entry name" value="DgeDORF1545P"/>
</dbReference>
<dbReference type="eggNOG" id="COG1002">
    <property type="taxonomic scope" value="Bacteria"/>
</dbReference>
<keyword evidence="4" id="KW-0949">S-adenosyl-L-methionine</keyword>
<dbReference type="EC" id="2.1.1.72" evidence="1"/>
<evidence type="ECO:0000259" key="7">
    <source>
        <dbReference type="Pfam" id="PF07669"/>
    </source>
</evidence>
<dbReference type="STRING" id="319795.Dgeo_1545"/>
<dbReference type="SUPFAM" id="SSF53335">
    <property type="entry name" value="S-adenosyl-L-methionine-dependent methyltransferases"/>
    <property type="match status" value="1"/>
</dbReference>
<reference evidence="8" key="1">
    <citation type="submission" date="2006-04" db="EMBL/GenBank/DDBJ databases">
        <title>Complete sequence of chromosome of Deinococcus geothermalis DSM 11300.</title>
        <authorList>
            <consortium name="US DOE Joint Genome Institute"/>
            <person name="Copeland A."/>
            <person name="Lucas S."/>
            <person name="Lapidus A."/>
            <person name="Barry K."/>
            <person name="Detter J.C."/>
            <person name="Glavina del Rio T."/>
            <person name="Hammon N."/>
            <person name="Israni S."/>
            <person name="Dalin E."/>
            <person name="Tice H."/>
            <person name="Pitluck S."/>
            <person name="Brettin T."/>
            <person name="Bruce D."/>
            <person name="Han C."/>
            <person name="Tapia R."/>
            <person name="Saunders E."/>
            <person name="Gilna P."/>
            <person name="Schmutz J."/>
            <person name="Larimer F."/>
            <person name="Land M."/>
            <person name="Hauser L."/>
            <person name="Kyrpides N."/>
            <person name="Kim E."/>
            <person name="Daly M.J."/>
            <person name="Fredrickson J.K."/>
            <person name="Makarova K.S."/>
            <person name="Gaidamakova E.K."/>
            <person name="Zhai M."/>
            <person name="Richardson P."/>
        </authorList>
    </citation>
    <scope>NUCLEOTIDE SEQUENCE</scope>
    <source>
        <strain evidence="8">DSM 11300</strain>
    </source>
</reference>
<proteinExistence type="predicted"/>
<protein>
    <recommendedName>
        <fullName evidence="1">site-specific DNA-methyltransferase (adenine-specific)</fullName>
        <ecNumber evidence="1">2.1.1.72</ecNumber>
    </recommendedName>
</protein>
<name>Q1IY44_DEIGD</name>
<dbReference type="PRINTS" id="PR00507">
    <property type="entry name" value="N12N6MTFRASE"/>
</dbReference>
<dbReference type="InterPro" id="IPR011639">
    <property type="entry name" value="MethylTrfase_TaqI-like_dom"/>
</dbReference>
<evidence type="ECO:0000256" key="2">
    <source>
        <dbReference type="ARBA" id="ARBA00022603"/>
    </source>
</evidence>
<keyword evidence="3" id="KW-0808">Transferase</keyword>
<dbReference type="PANTHER" id="PTHR33841:SF1">
    <property type="entry name" value="DNA METHYLTRANSFERASE A"/>
    <property type="match status" value="1"/>
</dbReference>
<dbReference type="GO" id="GO:0006304">
    <property type="term" value="P:DNA modification"/>
    <property type="evidence" value="ECO:0007669"/>
    <property type="project" value="InterPro"/>
</dbReference>
<evidence type="ECO:0000256" key="1">
    <source>
        <dbReference type="ARBA" id="ARBA00011900"/>
    </source>
</evidence>
<accession>Q1IY44</accession>
<dbReference type="InterPro" id="IPR029063">
    <property type="entry name" value="SAM-dependent_MTases_sf"/>
</dbReference>
<feature type="region of interest" description="Disordered" evidence="6">
    <location>
        <begin position="1299"/>
        <end position="1318"/>
    </location>
</feature>
<evidence type="ECO:0000313" key="8">
    <source>
        <dbReference type="EMBL" id="ABF45840.1"/>
    </source>
</evidence>
<evidence type="ECO:0000256" key="4">
    <source>
        <dbReference type="ARBA" id="ARBA00022691"/>
    </source>
</evidence>
<comment type="catalytic activity">
    <reaction evidence="5">
        <text>a 2'-deoxyadenosine in DNA + S-adenosyl-L-methionine = an N(6)-methyl-2'-deoxyadenosine in DNA + S-adenosyl-L-homocysteine + H(+)</text>
        <dbReference type="Rhea" id="RHEA:15197"/>
        <dbReference type="Rhea" id="RHEA-COMP:12418"/>
        <dbReference type="Rhea" id="RHEA-COMP:12419"/>
        <dbReference type="ChEBI" id="CHEBI:15378"/>
        <dbReference type="ChEBI" id="CHEBI:57856"/>
        <dbReference type="ChEBI" id="CHEBI:59789"/>
        <dbReference type="ChEBI" id="CHEBI:90615"/>
        <dbReference type="ChEBI" id="CHEBI:90616"/>
        <dbReference type="EC" id="2.1.1.72"/>
    </reaction>
</comment>
<dbReference type="Proteomes" id="UP000002431">
    <property type="component" value="Chromosome"/>
</dbReference>
<dbReference type="PANTHER" id="PTHR33841">
    <property type="entry name" value="DNA METHYLTRANSFERASE YEEA-RELATED"/>
    <property type="match status" value="1"/>
</dbReference>
<dbReference type="HOGENOM" id="CLU_002881_0_0_0"/>
<dbReference type="GO" id="GO:0032259">
    <property type="term" value="P:methylation"/>
    <property type="evidence" value="ECO:0007669"/>
    <property type="project" value="UniProtKB-KW"/>
</dbReference>
<evidence type="ECO:0000256" key="3">
    <source>
        <dbReference type="ARBA" id="ARBA00022679"/>
    </source>
</evidence>